<keyword evidence="1" id="KW-0677">Repeat</keyword>
<dbReference type="PANTHER" id="PTHR24171:SF8">
    <property type="entry name" value="BRCA1-ASSOCIATED RING DOMAIN PROTEIN 1"/>
    <property type="match status" value="1"/>
</dbReference>
<evidence type="ECO:0000256" key="2">
    <source>
        <dbReference type="ARBA" id="ARBA00023043"/>
    </source>
</evidence>
<feature type="repeat" description="ANK" evidence="3">
    <location>
        <begin position="104"/>
        <end position="136"/>
    </location>
</feature>
<dbReference type="InterPro" id="IPR002110">
    <property type="entry name" value="Ankyrin_rpt"/>
</dbReference>
<reference evidence="5 6" key="1">
    <citation type="submission" date="2024-02" db="EMBL/GenBank/DDBJ databases">
        <authorList>
            <person name="Chen Y."/>
            <person name="Shah S."/>
            <person name="Dougan E. K."/>
            <person name="Thang M."/>
            <person name="Chan C."/>
        </authorList>
    </citation>
    <scope>NUCLEOTIDE SEQUENCE [LARGE SCALE GENOMIC DNA]</scope>
</reference>
<organism evidence="5 6">
    <name type="scientific">Durusdinium trenchii</name>
    <dbReference type="NCBI Taxonomy" id="1381693"/>
    <lineage>
        <taxon>Eukaryota</taxon>
        <taxon>Sar</taxon>
        <taxon>Alveolata</taxon>
        <taxon>Dinophyceae</taxon>
        <taxon>Suessiales</taxon>
        <taxon>Symbiodiniaceae</taxon>
        <taxon>Durusdinium</taxon>
    </lineage>
</organism>
<evidence type="ECO:0000256" key="4">
    <source>
        <dbReference type="SAM" id="MobiDB-lite"/>
    </source>
</evidence>
<evidence type="ECO:0000313" key="5">
    <source>
        <dbReference type="EMBL" id="CAK9023297.1"/>
    </source>
</evidence>
<evidence type="ECO:0000256" key="3">
    <source>
        <dbReference type="PROSITE-ProRule" id="PRU00023"/>
    </source>
</evidence>
<evidence type="ECO:0000313" key="6">
    <source>
        <dbReference type="Proteomes" id="UP001642484"/>
    </source>
</evidence>
<proteinExistence type="predicted"/>
<feature type="repeat" description="ANK" evidence="3">
    <location>
        <begin position="69"/>
        <end position="101"/>
    </location>
</feature>
<feature type="compositionally biased region" description="Basic and acidic residues" evidence="4">
    <location>
        <begin position="1"/>
        <end position="10"/>
    </location>
</feature>
<accession>A0ABP0K9P4</accession>
<dbReference type="Proteomes" id="UP001642484">
    <property type="component" value="Unassembled WGS sequence"/>
</dbReference>
<dbReference type="InterPro" id="IPR036770">
    <property type="entry name" value="Ankyrin_rpt-contain_sf"/>
</dbReference>
<dbReference type="PROSITE" id="PS50088">
    <property type="entry name" value="ANK_REPEAT"/>
    <property type="match status" value="2"/>
</dbReference>
<feature type="region of interest" description="Disordered" evidence="4">
    <location>
        <begin position="1"/>
        <end position="20"/>
    </location>
</feature>
<comment type="caution">
    <text evidence="5">The sequence shown here is derived from an EMBL/GenBank/DDBJ whole genome shotgun (WGS) entry which is preliminary data.</text>
</comment>
<evidence type="ECO:0000256" key="1">
    <source>
        <dbReference type="ARBA" id="ARBA00022737"/>
    </source>
</evidence>
<dbReference type="Pfam" id="PF12796">
    <property type="entry name" value="Ank_2"/>
    <property type="match status" value="1"/>
</dbReference>
<dbReference type="Gene3D" id="1.25.40.20">
    <property type="entry name" value="Ankyrin repeat-containing domain"/>
    <property type="match status" value="1"/>
</dbReference>
<dbReference type="SUPFAM" id="SSF48403">
    <property type="entry name" value="Ankyrin repeat"/>
    <property type="match status" value="1"/>
</dbReference>
<dbReference type="EMBL" id="CAXAMN010007891">
    <property type="protein sequence ID" value="CAK9023297.1"/>
    <property type="molecule type" value="Genomic_DNA"/>
</dbReference>
<protein>
    <submittedName>
        <fullName evidence="5">Uncharacterized protein</fullName>
    </submittedName>
</protein>
<keyword evidence="2 3" id="KW-0040">ANK repeat</keyword>
<sequence length="763" mass="87396">MSALADRLENEGGGSQLERPTALRNEAGAVFCVKQREMDERQAAEVGSQIERVRRLLDQRADVNKVDVDLYTPLHRACDKKDVECTALLLEAKADPDVSHPGLDGWTPLHVAAWKNSRECVELLIAAGADCNAIDWYGKTPISLAGKDAKALMAALQRPQPVDTWKNLRQGCVMQPSAVHLANIERCTKETGEDPRADKPWSPGVCLFPLHMQHFVQRLPSAIHFYLETNIFPNFMRFQEQKPVVSTLTSPSIVSFKTLSSDWTVEASEEMDGEIHRLALVTGLTNKEVAEHLLGLKKRADGTMPLTLPDWIEGVVFIEEDGAKRILNRQSREVGKLADSGVPISARFCFYDQIHTTGMDIQHRLDAVAALTLGKDMVWRDFAQGAYRMRGIGRGQSICLYIIPEIEELISRDLGLAHLPQLPRFSTLGDRHKGVLDAVACWLLCQSMRTEKVQYAMLQLQNLANIWRRSSLAVVMEDYEAMAGMKPDTLARVQVYKEPIDFKVPSKVPHMDTIGAAAERRIADAERFVRDDDRPELEEIRGNMLRLAEAGGETQETEGERGLETEQQREQEQERQQEVEEENQREQEIQIEKFVDLMHCRDHEEPVPWDADTLAVPEEETLPTQFYEARDFCLWKRQPLKSLPEECLLSRNWFDPQWSGFRRVKNVYMQLEWATSSHRERERERESHFTSPVKVHQSRSLFFCGMLHVLSGRPKVSDKSRLQRAKNELPLTRAEEHEMHRKMHLVRHSRPTSFYFKRREKSP</sequence>
<gene>
    <name evidence="5" type="ORF">CCMP2556_LOCUS15186</name>
</gene>
<dbReference type="SMART" id="SM00248">
    <property type="entry name" value="ANK"/>
    <property type="match status" value="2"/>
</dbReference>
<feature type="region of interest" description="Disordered" evidence="4">
    <location>
        <begin position="546"/>
        <end position="586"/>
    </location>
</feature>
<feature type="compositionally biased region" description="Basic and acidic residues" evidence="4">
    <location>
        <begin position="558"/>
        <end position="586"/>
    </location>
</feature>
<keyword evidence="6" id="KW-1185">Reference proteome</keyword>
<dbReference type="PANTHER" id="PTHR24171">
    <property type="entry name" value="ANKYRIN REPEAT DOMAIN-CONTAINING PROTEIN 39-RELATED"/>
    <property type="match status" value="1"/>
</dbReference>
<name>A0ABP0K9P4_9DINO</name>
<dbReference type="PROSITE" id="PS50297">
    <property type="entry name" value="ANK_REP_REGION"/>
    <property type="match status" value="1"/>
</dbReference>